<protein>
    <submittedName>
        <fullName evidence="1">Uncharacterized protein</fullName>
    </submittedName>
</protein>
<evidence type="ECO:0000313" key="1">
    <source>
        <dbReference type="EMBL" id="MBB5778399.1"/>
    </source>
</evidence>
<proteinExistence type="predicted"/>
<accession>A0A7W9G704</accession>
<name>A0A7W9G704_9ACTN</name>
<keyword evidence="2" id="KW-1185">Reference proteome</keyword>
<sequence length="32" mass="3556">MVLADATGRTVRKPAAGPKAEIDRVTLWFTRK</sequence>
<dbReference type="AlphaFoldDB" id="A0A7W9G704"/>
<gene>
    <name evidence="1" type="ORF">HD596_005155</name>
</gene>
<evidence type="ECO:0000313" key="2">
    <source>
        <dbReference type="Proteomes" id="UP000579153"/>
    </source>
</evidence>
<comment type="caution">
    <text evidence="1">The sequence shown here is derived from an EMBL/GenBank/DDBJ whole genome shotgun (WGS) entry which is preliminary data.</text>
</comment>
<dbReference type="Proteomes" id="UP000579153">
    <property type="component" value="Unassembled WGS sequence"/>
</dbReference>
<reference evidence="1 2" key="1">
    <citation type="submission" date="2020-08" db="EMBL/GenBank/DDBJ databases">
        <title>Sequencing the genomes of 1000 actinobacteria strains.</title>
        <authorList>
            <person name="Klenk H.-P."/>
        </authorList>
    </citation>
    <scope>NUCLEOTIDE SEQUENCE [LARGE SCALE GENOMIC DNA]</scope>
    <source>
        <strain evidence="1 2">DSM 45507</strain>
    </source>
</reference>
<organism evidence="1 2">
    <name type="scientific">Nonomuraea jabiensis</name>
    <dbReference type="NCBI Taxonomy" id="882448"/>
    <lineage>
        <taxon>Bacteria</taxon>
        <taxon>Bacillati</taxon>
        <taxon>Actinomycetota</taxon>
        <taxon>Actinomycetes</taxon>
        <taxon>Streptosporangiales</taxon>
        <taxon>Streptosporangiaceae</taxon>
        <taxon>Nonomuraea</taxon>
    </lineage>
</organism>
<dbReference type="EMBL" id="JACHMB010000001">
    <property type="protein sequence ID" value="MBB5778399.1"/>
    <property type="molecule type" value="Genomic_DNA"/>
</dbReference>